<dbReference type="RefSeq" id="WP_257701092.1">
    <property type="nucleotide sequence ID" value="NZ_CP102451.1"/>
</dbReference>
<keyword evidence="2" id="KW-1185">Reference proteome</keyword>
<organism evidence="1 2">
    <name type="scientific">Vagococcus luciliae</name>
    <dbReference type="NCBI Taxonomy" id="2920380"/>
    <lineage>
        <taxon>Bacteria</taxon>
        <taxon>Bacillati</taxon>
        <taxon>Bacillota</taxon>
        <taxon>Bacilli</taxon>
        <taxon>Lactobacillales</taxon>
        <taxon>Enterococcaceae</taxon>
        <taxon>Vagococcus</taxon>
    </lineage>
</organism>
<reference evidence="1" key="2">
    <citation type="submission" date="2022-08" db="EMBL/GenBank/DDBJ databases">
        <authorList>
            <person name="Poehlein A."/>
            <person name="Guzman J."/>
            <person name="Daniel R."/>
            <person name="Vilcinskas A."/>
        </authorList>
    </citation>
    <scope>NUCLEOTIDE SEQUENCE</scope>
    <source>
        <strain evidence="1">G314FT</strain>
    </source>
</reference>
<reference evidence="1" key="1">
    <citation type="submission" date="2022-08" db="EMBL/GenBank/DDBJ databases">
        <title>Genome sequence of Vagococcus luciliae DSM 112651.</title>
        <authorList>
            <person name="Juan G."/>
            <person name="Anja P."/>
            <person name="Rolf D."/>
            <person name="Kampfer P."/>
            <person name="Vilcinskas A."/>
        </authorList>
    </citation>
    <scope>NUCLEOTIDE SEQUENCE</scope>
    <source>
        <strain evidence="1">G314FT</strain>
    </source>
</reference>
<evidence type="ECO:0000313" key="2">
    <source>
        <dbReference type="Proteomes" id="UP001058273"/>
    </source>
</evidence>
<gene>
    <name evidence="1" type="ORF">G314FT_19390</name>
</gene>
<dbReference type="EMBL" id="CP102451">
    <property type="protein sequence ID" value="UUV99770.1"/>
    <property type="molecule type" value="Genomic_DNA"/>
</dbReference>
<proteinExistence type="predicted"/>
<accession>A0ABY5P1J0</accession>
<dbReference type="Proteomes" id="UP001058273">
    <property type="component" value="Chromosome"/>
</dbReference>
<protein>
    <submittedName>
        <fullName evidence="1">Uncharacterized protein</fullName>
    </submittedName>
</protein>
<evidence type="ECO:0000313" key="1">
    <source>
        <dbReference type="EMBL" id="UUV99770.1"/>
    </source>
</evidence>
<sequence length="58" mass="6986">MQEKEWVLNELSLLKRETQTYEVSAFLNELEDILSEQYKRIEQAKAELDGLLWSPNEW</sequence>
<name>A0ABY5P1J0_9ENTE</name>